<dbReference type="PANTHER" id="PTHR43968:SF6">
    <property type="entry name" value="GLUTATHIONE S-TRANSFERASE OMEGA"/>
    <property type="match status" value="1"/>
</dbReference>
<proteinExistence type="predicted"/>
<dbReference type="GO" id="GO:0005737">
    <property type="term" value="C:cytoplasm"/>
    <property type="evidence" value="ECO:0007669"/>
    <property type="project" value="TreeGrafter"/>
</dbReference>
<protein>
    <recommendedName>
        <fullName evidence="1">GST N-terminal domain-containing protein</fullName>
    </recommendedName>
</protein>
<dbReference type="Proteomes" id="UP000242381">
    <property type="component" value="Unassembled WGS sequence"/>
</dbReference>
<dbReference type="PANTHER" id="PTHR43968">
    <property type="match status" value="1"/>
</dbReference>
<organism evidence="2 3">
    <name type="scientific">Rhizopus microsporus</name>
    <dbReference type="NCBI Taxonomy" id="58291"/>
    <lineage>
        <taxon>Eukaryota</taxon>
        <taxon>Fungi</taxon>
        <taxon>Fungi incertae sedis</taxon>
        <taxon>Mucoromycota</taxon>
        <taxon>Mucoromycotina</taxon>
        <taxon>Mucoromycetes</taxon>
        <taxon>Mucorales</taxon>
        <taxon>Mucorineae</taxon>
        <taxon>Rhizopodaceae</taxon>
        <taxon>Rhizopus</taxon>
    </lineage>
</organism>
<evidence type="ECO:0000313" key="2">
    <source>
        <dbReference type="EMBL" id="ORE16099.1"/>
    </source>
</evidence>
<dbReference type="Pfam" id="PF13409">
    <property type="entry name" value="GST_N_2"/>
    <property type="match status" value="1"/>
</dbReference>
<dbReference type="VEuPathDB" id="FungiDB:BCV72DRAFT_200517"/>
<dbReference type="InterPro" id="IPR036282">
    <property type="entry name" value="Glutathione-S-Trfase_C_sf"/>
</dbReference>
<gene>
    <name evidence="2" type="ORF">BCV71DRAFT_272559</name>
</gene>
<reference evidence="2 3" key="1">
    <citation type="journal article" date="2016" name="Proc. Natl. Acad. Sci. U.S.A.">
        <title>Lipid metabolic changes in an early divergent fungus govern the establishment of a mutualistic symbiosis with endobacteria.</title>
        <authorList>
            <person name="Lastovetsky O.A."/>
            <person name="Gaspar M.L."/>
            <person name="Mondo S.J."/>
            <person name="LaButti K.M."/>
            <person name="Sandor L."/>
            <person name="Grigoriev I.V."/>
            <person name="Henry S.A."/>
            <person name="Pawlowska T.E."/>
        </authorList>
    </citation>
    <scope>NUCLEOTIDE SEQUENCE [LARGE SCALE GENOMIC DNA]</scope>
    <source>
        <strain evidence="2 3">ATCC 11559</strain>
    </source>
</reference>
<accession>A0A0A1N578</accession>
<dbReference type="OMA" id="PYHTEWV"/>
<dbReference type="EMBL" id="KV921397">
    <property type="protein sequence ID" value="ORE16099.1"/>
    <property type="molecule type" value="Genomic_DNA"/>
</dbReference>
<evidence type="ECO:0000313" key="3">
    <source>
        <dbReference type="Proteomes" id="UP000242381"/>
    </source>
</evidence>
<feature type="domain" description="GST N-terminal" evidence="1">
    <location>
        <begin position="10"/>
        <end position="91"/>
    </location>
</feature>
<evidence type="ECO:0000259" key="1">
    <source>
        <dbReference type="PROSITE" id="PS50404"/>
    </source>
</evidence>
<dbReference type="SUPFAM" id="SSF47616">
    <property type="entry name" value="GST C-terminal domain-like"/>
    <property type="match status" value="1"/>
</dbReference>
<dbReference type="Gene3D" id="1.20.1050.10">
    <property type="match status" value="1"/>
</dbReference>
<dbReference type="InterPro" id="IPR036249">
    <property type="entry name" value="Thioredoxin-like_sf"/>
</dbReference>
<dbReference type="PROSITE" id="PS50404">
    <property type="entry name" value="GST_NTER"/>
    <property type="match status" value="1"/>
</dbReference>
<dbReference type="SUPFAM" id="SSF52833">
    <property type="entry name" value="Thioredoxin-like"/>
    <property type="match status" value="1"/>
</dbReference>
<dbReference type="InterPro" id="IPR050983">
    <property type="entry name" value="GST_Omega/HSP26"/>
</dbReference>
<dbReference type="Gene3D" id="3.40.30.10">
    <property type="entry name" value="Glutaredoxin"/>
    <property type="match status" value="1"/>
</dbReference>
<dbReference type="InterPro" id="IPR054416">
    <property type="entry name" value="GST_UstS-like_C"/>
</dbReference>
<dbReference type="Pfam" id="PF22041">
    <property type="entry name" value="GST_C_7"/>
    <property type="match status" value="1"/>
</dbReference>
<dbReference type="InterPro" id="IPR004045">
    <property type="entry name" value="Glutathione_S-Trfase_N"/>
</dbReference>
<sequence>MVNITYYDLEIEGFEGVVFSSNTAKTRYTLNFKGIPYHTEWVTFKSLKEIIPKVVPYEGRPTVPVIVSDGKGIRESWDIANYLEETFPDKPSVFNGNPGVHKFFEVYCYKNITVNIYKLVVLDIQERSGDKEWHRQDREKMIGMSLEKFAGHPDDHKPALKEALTPIHAVLQKYPFVTGEKAGYSDIVLAGAFVTLNVVRPDLFHSHLLDLFGDDVLSNWWKRTEFFRQ</sequence>
<name>A0A0A1N578_RHIZD</name>
<dbReference type="AlphaFoldDB" id="A0A0A1N578"/>